<accession>A0AAV0KQR2</accession>
<dbReference type="AlphaFoldDB" id="A0AAV0KQR2"/>
<keyword evidence="2" id="KW-1185">Reference proteome</keyword>
<evidence type="ECO:0000313" key="1">
    <source>
        <dbReference type="EMBL" id="CAI0423844.1"/>
    </source>
</evidence>
<reference evidence="1" key="1">
    <citation type="submission" date="2022-08" db="EMBL/GenBank/DDBJ databases">
        <authorList>
            <person name="Gutierrez-Valencia J."/>
        </authorList>
    </citation>
    <scope>NUCLEOTIDE SEQUENCE</scope>
</reference>
<dbReference type="Proteomes" id="UP001154282">
    <property type="component" value="Unassembled WGS sequence"/>
</dbReference>
<dbReference type="EMBL" id="CAMGYJ010000005">
    <property type="protein sequence ID" value="CAI0423844.1"/>
    <property type="molecule type" value="Genomic_DNA"/>
</dbReference>
<proteinExistence type="predicted"/>
<protein>
    <submittedName>
        <fullName evidence="1">Uncharacterized protein</fullName>
    </submittedName>
</protein>
<name>A0AAV0KQR2_9ROSI</name>
<evidence type="ECO:0000313" key="2">
    <source>
        <dbReference type="Proteomes" id="UP001154282"/>
    </source>
</evidence>
<comment type="caution">
    <text evidence="1">The sequence shown here is derived from an EMBL/GenBank/DDBJ whole genome shotgun (WGS) entry which is preliminary data.</text>
</comment>
<sequence length="16" mass="1887">MLQWGEGPQRFGQDHT</sequence>
<gene>
    <name evidence="1" type="ORF">LITE_LOCUS19677</name>
</gene>
<organism evidence="1 2">
    <name type="scientific">Linum tenue</name>
    <dbReference type="NCBI Taxonomy" id="586396"/>
    <lineage>
        <taxon>Eukaryota</taxon>
        <taxon>Viridiplantae</taxon>
        <taxon>Streptophyta</taxon>
        <taxon>Embryophyta</taxon>
        <taxon>Tracheophyta</taxon>
        <taxon>Spermatophyta</taxon>
        <taxon>Magnoliopsida</taxon>
        <taxon>eudicotyledons</taxon>
        <taxon>Gunneridae</taxon>
        <taxon>Pentapetalae</taxon>
        <taxon>rosids</taxon>
        <taxon>fabids</taxon>
        <taxon>Malpighiales</taxon>
        <taxon>Linaceae</taxon>
        <taxon>Linum</taxon>
    </lineage>
</organism>